<feature type="transmembrane region" description="Helical" evidence="2">
    <location>
        <begin position="137"/>
        <end position="157"/>
    </location>
</feature>
<evidence type="ECO:0000256" key="1">
    <source>
        <dbReference type="SAM" id="MobiDB-lite"/>
    </source>
</evidence>
<evidence type="ECO:0000313" key="3">
    <source>
        <dbReference type="EMBL" id="WWC86777.1"/>
    </source>
</evidence>
<protein>
    <recommendedName>
        <fullName evidence="5">G-protein coupled receptors family 1 profile domain-containing protein</fullName>
    </recommendedName>
</protein>
<feature type="compositionally biased region" description="Low complexity" evidence="1">
    <location>
        <begin position="553"/>
        <end position="577"/>
    </location>
</feature>
<dbReference type="EMBL" id="CP144099">
    <property type="protein sequence ID" value="WWC86777.1"/>
    <property type="molecule type" value="Genomic_DNA"/>
</dbReference>
<dbReference type="AlphaFoldDB" id="A0AAX4JN25"/>
<dbReference type="GeneID" id="91092328"/>
<feature type="region of interest" description="Disordered" evidence="1">
    <location>
        <begin position="87"/>
        <end position="122"/>
    </location>
</feature>
<feature type="compositionally biased region" description="Low complexity" evidence="1">
    <location>
        <begin position="87"/>
        <end position="109"/>
    </location>
</feature>
<accession>A0AAX4JN25</accession>
<organism evidence="3 4">
    <name type="scientific">Kwoniella dendrophila CBS 6074</name>
    <dbReference type="NCBI Taxonomy" id="1295534"/>
    <lineage>
        <taxon>Eukaryota</taxon>
        <taxon>Fungi</taxon>
        <taxon>Dikarya</taxon>
        <taxon>Basidiomycota</taxon>
        <taxon>Agaricomycotina</taxon>
        <taxon>Tremellomycetes</taxon>
        <taxon>Tremellales</taxon>
        <taxon>Cryptococcaceae</taxon>
        <taxon>Kwoniella</taxon>
    </lineage>
</organism>
<feature type="transmembrane region" description="Helical" evidence="2">
    <location>
        <begin position="45"/>
        <end position="67"/>
    </location>
</feature>
<dbReference type="RefSeq" id="XP_066073540.1">
    <property type="nucleotide sequence ID" value="XM_066217443.1"/>
</dbReference>
<feature type="transmembrane region" description="Helical" evidence="2">
    <location>
        <begin position="379"/>
        <end position="402"/>
    </location>
</feature>
<evidence type="ECO:0008006" key="5">
    <source>
        <dbReference type="Google" id="ProtNLM"/>
    </source>
</evidence>
<reference evidence="3 4" key="1">
    <citation type="submission" date="2024-01" db="EMBL/GenBank/DDBJ databases">
        <title>Comparative genomics of Cryptococcus and Kwoniella reveals pathogenesis evolution and contrasting modes of karyotype evolution via chromosome fusion or intercentromeric recombination.</title>
        <authorList>
            <person name="Coelho M.A."/>
            <person name="David-Palma M."/>
            <person name="Shea T."/>
            <person name="Bowers K."/>
            <person name="McGinley-Smith S."/>
            <person name="Mohammad A.W."/>
            <person name="Gnirke A."/>
            <person name="Yurkov A.M."/>
            <person name="Nowrousian M."/>
            <person name="Sun S."/>
            <person name="Cuomo C.A."/>
            <person name="Heitman J."/>
        </authorList>
    </citation>
    <scope>NUCLEOTIDE SEQUENCE [LARGE SCALE GENOMIC DNA]</scope>
    <source>
        <strain evidence="3 4">CBS 6074</strain>
    </source>
</reference>
<keyword evidence="2" id="KW-0812">Transmembrane</keyword>
<evidence type="ECO:0000256" key="2">
    <source>
        <dbReference type="SAM" id="Phobius"/>
    </source>
</evidence>
<gene>
    <name evidence="3" type="ORF">L201_001656</name>
</gene>
<feature type="transmembrane region" description="Helical" evidence="2">
    <location>
        <begin position="345"/>
        <end position="367"/>
    </location>
</feature>
<feature type="transmembrane region" description="Helical" evidence="2">
    <location>
        <begin position="271"/>
        <end position="293"/>
    </location>
</feature>
<name>A0AAX4JN25_9TREE</name>
<feature type="compositionally biased region" description="Polar residues" evidence="1">
    <location>
        <begin position="537"/>
        <end position="552"/>
    </location>
</feature>
<keyword evidence="2" id="KW-0472">Membrane</keyword>
<keyword evidence="2" id="KW-1133">Transmembrane helix</keyword>
<feature type="region of interest" description="Disordered" evidence="1">
    <location>
        <begin position="537"/>
        <end position="581"/>
    </location>
</feature>
<proteinExistence type="predicted"/>
<feature type="transmembrane region" description="Helical" evidence="2">
    <location>
        <begin position="223"/>
        <end position="243"/>
    </location>
</feature>
<feature type="region of interest" description="Disordered" evidence="1">
    <location>
        <begin position="439"/>
        <end position="467"/>
    </location>
</feature>
<evidence type="ECO:0000313" key="4">
    <source>
        <dbReference type="Proteomes" id="UP001355207"/>
    </source>
</evidence>
<sequence length="674" mass="76620">MASWQDVPNLHFPNSTYLDSLSNDTDPYTIYYGQAAIVSPKLVTIYGILNISGIILLLFLIGTILLSGKRIIPNSIKSKFIELNPKSTTTTNSNSNYSTRNNDNQQNQNKRNSKYSYYDDDGPERSSKNLRIQRDPCLINAFLVIILVNLLNLLYWLSNKGKINGHEILYLPHPTLCRAQAILQAGSQSAQMSVVLSVVLRLWLKTVTLTRPYFDKFRGRGTLIFLLALPYLFVISFIPRMIVLTKIDNTPVLIPTPFYCSLLDLHIRRSYQILTGVIAILTLIMELWVIYLITSHFRRTTRITNLANQSLNSKHNINIKLNEKNKNELNINNITKPQRLLKRSFYIRISLFVFWTMGMIMATLYQAFDKTITDPNSDLVFACMGLIAFICFSTQIDILRAWNIPTDSDQWKLFFRRLFRLNPSDRDLNIELSKKDDRIRNRPTVKQKNRTTADPDSDSGLVLQPPNRRGFISFQKDTTPSGIPHGVIIPTPPELDLHDFIGESTTPAGFNPHQHQQNGHNHDIRSRDVEEIIIHSPSTKFTDGESSQPASDSTMSKGTITTTTVSQVQSESTSSGSGKDDFQYYENIYDRQNNPIQLNPLQKQPTGLGLGINSFNMTSSVLPLNNTNGMIVSLQEGMEIEQDVKSDEYELEDLVVNLDKNVAQNRKDKKSGFR</sequence>
<feature type="transmembrane region" description="Helical" evidence="2">
    <location>
        <begin position="181"/>
        <end position="203"/>
    </location>
</feature>
<dbReference type="Proteomes" id="UP001355207">
    <property type="component" value="Chromosome 2"/>
</dbReference>
<keyword evidence="4" id="KW-1185">Reference proteome</keyword>